<evidence type="ECO:0000256" key="3">
    <source>
        <dbReference type="ARBA" id="ARBA00022692"/>
    </source>
</evidence>
<name>A0ABP1HCI1_9EUKA</name>
<feature type="transmembrane region" description="Helical" evidence="6">
    <location>
        <begin position="111"/>
        <end position="132"/>
    </location>
</feature>
<gene>
    <name evidence="8" type="ORF">HINF_LOCUS11923</name>
</gene>
<dbReference type="PROSITE" id="PS50850">
    <property type="entry name" value="MFS"/>
    <property type="match status" value="1"/>
</dbReference>
<evidence type="ECO:0000256" key="5">
    <source>
        <dbReference type="ARBA" id="ARBA00023136"/>
    </source>
</evidence>
<feature type="transmembrane region" description="Helical" evidence="6">
    <location>
        <begin position="12"/>
        <end position="33"/>
    </location>
</feature>
<dbReference type="Gene3D" id="1.20.1250.20">
    <property type="entry name" value="MFS general substrate transporter like domains"/>
    <property type="match status" value="2"/>
</dbReference>
<evidence type="ECO:0000256" key="6">
    <source>
        <dbReference type="SAM" id="Phobius"/>
    </source>
</evidence>
<feature type="transmembrane region" description="Helical" evidence="6">
    <location>
        <begin position="306"/>
        <end position="325"/>
    </location>
</feature>
<accession>A0ABP1HCI1</accession>
<dbReference type="SUPFAM" id="SSF103473">
    <property type="entry name" value="MFS general substrate transporter"/>
    <property type="match status" value="1"/>
</dbReference>
<keyword evidence="5 6" id="KW-0472">Membrane</keyword>
<dbReference type="InterPro" id="IPR020846">
    <property type="entry name" value="MFS_dom"/>
</dbReference>
<proteinExistence type="predicted"/>
<dbReference type="Pfam" id="PF07690">
    <property type="entry name" value="MFS_1"/>
    <property type="match status" value="1"/>
</dbReference>
<feature type="transmembrane region" description="Helical" evidence="6">
    <location>
        <begin position="266"/>
        <end position="286"/>
    </location>
</feature>
<dbReference type="EMBL" id="CAXDID020000026">
    <property type="protein sequence ID" value="CAL5991091.1"/>
    <property type="molecule type" value="Genomic_DNA"/>
</dbReference>
<feature type="transmembrane region" description="Helical" evidence="6">
    <location>
        <begin position="370"/>
        <end position="389"/>
    </location>
</feature>
<evidence type="ECO:0000256" key="4">
    <source>
        <dbReference type="ARBA" id="ARBA00022989"/>
    </source>
</evidence>
<evidence type="ECO:0000256" key="2">
    <source>
        <dbReference type="ARBA" id="ARBA00022448"/>
    </source>
</evidence>
<feature type="domain" description="Major facilitator superfamily (MFS) profile" evidence="7">
    <location>
        <begin position="13"/>
        <end position="465"/>
    </location>
</feature>
<keyword evidence="2" id="KW-0813">Transport</keyword>
<dbReference type="PANTHER" id="PTHR42718:SF9">
    <property type="entry name" value="MAJOR FACILITATOR SUPERFAMILY MULTIDRUG TRANSPORTER MFSC"/>
    <property type="match status" value="1"/>
</dbReference>
<feature type="transmembrane region" description="Helical" evidence="6">
    <location>
        <begin position="78"/>
        <end position="99"/>
    </location>
</feature>
<comment type="caution">
    <text evidence="8">The sequence shown here is derived from an EMBL/GenBank/DDBJ whole genome shotgun (WGS) entry which is preliminary data.</text>
</comment>
<keyword evidence="9" id="KW-1185">Reference proteome</keyword>
<feature type="transmembrane region" description="Helical" evidence="6">
    <location>
        <begin position="236"/>
        <end position="254"/>
    </location>
</feature>
<feature type="transmembrane region" description="Helical" evidence="6">
    <location>
        <begin position="168"/>
        <end position="190"/>
    </location>
</feature>
<feature type="transmembrane region" description="Helical" evidence="6">
    <location>
        <begin position="48"/>
        <end position="66"/>
    </location>
</feature>
<evidence type="ECO:0000259" key="7">
    <source>
        <dbReference type="PROSITE" id="PS50850"/>
    </source>
</evidence>
<dbReference type="InterPro" id="IPR011701">
    <property type="entry name" value="MFS"/>
</dbReference>
<evidence type="ECO:0000256" key="1">
    <source>
        <dbReference type="ARBA" id="ARBA00004141"/>
    </source>
</evidence>
<feature type="transmembrane region" description="Helical" evidence="6">
    <location>
        <begin position="139"/>
        <end position="162"/>
    </location>
</feature>
<dbReference type="PANTHER" id="PTHR42718">
    <property type="entry name" value="MAJOR FACILITATOR SUPERFAMILY MULTIDRUG TRANSPORTER MFSC"/>
    <property type="match status" value="1"/>
</dbReference>
<evidence type="ECO:0000313" key="9">
    <source>
        <dbReference type="Proteomes" id="UP001642409"/>
    </source>
</evidence>
<feature type="transmembrane region" description="Helical" evidence="6">
    <location>
        <begin position="337"/>
        <end position="358"/>
    </location>
</feature>
<evidence type="ECO:0000313" key="8">
    <source>
        <dbReference type="EMBL" id="CAL5991091.1"/>
    </source>
</evidence>
<reference evidence="8 9" key="1">
    <citation type="submission" date="2024-07" db="EMBL/GenBank/DDBJ databases">
        <authorList>
            <person name="Akdeniz Z."/>
        </authorList>
    </citation>
    <scope>NUCLEOTIDE SEQUENCE [LARGE SCALE GENOMIC DNA]</scope>
</reference>
<feature type="transmembrane region" description="Helical" evidence="6">
    <location>
        <begin position="401"/>
        <end position="424"/>
    </location>
</feature>
<organism evidence="8 9">
    <name type="scientific">Hexamita inflata</name>
    <dbReference type="NCBI Taxonomy" id="28002"/>
    <lineage>
        <taxon>Eukaryota</taxon>
        <taxon>Metamonada</taxon>
        <taxon>Diplomonadida</taxon>
        <taxon>Hexamitidae</taxon>
        <taxon>Hexamitinae</taxon>
        <taxon>Hexamita</taxon>
    </lineage>
</organism>
<feature type="transmembrane region" description="Helical" evidence="6">
    <location>
        <begin position="202"/>
        <end position="224"/>
    </location>
</feature>
<dbReference type="Proteomes" id="UP001642409">
    <property type="component" value="Unassembled WGS sequence"/>
</dbReference>
<keyword evidence="4 6" id="KW-1133">Transmembrane helix</keyword>
<dbReference type="InterPro" id="IPR036259">
    <property type="entry name" value="MFS_trans_sf"/>
</dbReference>
<protein>
    <submittedName>
        <fullName evidence="8">Major_facilitator superfamily protein</fullName>
    </submittedName>
</protein>
<comment type="subcellular location">
    <subcellularLocation>
        <location evidence="1">Membrane</location>
        <topology evidence="1">Multi-pass membrane protein</topology>
    </subcellularLocation>
</comment>
<keyword evidence="3 6" id="KW-0812">Transmembrane</keyword>
<feature type="transmembrane region" description="Helical" evidence="6">
    <location>
        <begin position="444"/>
        <end position="463"/>
    </location>
</feature>
<sequence>MKFQYQQTKPGHLVAVLGIPLLIQIMSSSHIIANSKTIQEQLKISQQLASWILNIETIVQLLLVTIVGKLGDKYGSTLILTTGVGIVALFNLMFVIPYFAQHYLAVMILRAGQSIGLGLAAPCVMPAVYQLVTKGKIQVVIGFASMLIPFGGIVSSFSAGFIAQSIGWQYMCFFIGIIAFVNFVSCLVFLPMKHNQTKIVKFDFIGILLLGTGLVSFITGLLFISQTDDIPKFVKYIMVGTGLLFVVSFFIYDQKLSKHKIFDKNLMNKSVIVTESILFLITMVSYGERYLVPYNMHANLHISSGQIGVCMAITGLSVLIFSPLMSVLYSKIVTKRIIIFAVLFYLVFQFINAVQISWFKNLYVHVSLNFLTMGVYIGLIVVLQSFNFAQCPQSYSQQIGVLNQLIAMLGNSIGITSAVVMQQIFQRALKMQKLAPKSISYTDFVYSGLLLTAFVLCFFFGTLKSENGKKGYSEEAVKKTKGFKDETVGDLLTPEVFDEKESKREEIVATAETLDNLE</sequence>